<feature type="compositionally biased region" description="Polar residues" evidence="1">
    <location>
        <begin position="93"/>
        <end position="103"/>
    </location>
</feature>
<feature type="signal peptide" evidence="2">
    <location>
        <begin position="1"/>
        <end position="18"/>
    </location>
</feature>
<feature type="region of interest" description="Disordered" evidence="1">
    <location>
        <begin position="76"/>
        <end position="116"/>
    </location>
</feature>
<accession>A0A1I8BYW4</accession>
<dbReference type="Proteomes" id="UP000095281">
    <property type="component" value="Unplaced"/>
</dbReference>
<dbReference type="AlphaFoldDB" id="A0A1I8BYW4"/>
<protein>
    <submittedName>
        <fullName evidence="4">Uncharacterized protein</fullName>
    </submittedName>
</protein>
<evidence type="ECO:0000256" key="2">
    <source>
        <dbReference type="SAM" id="SignalP"/>
    </source>
</evidence>
<evidence type="ECO:0000256" key="1">
    <source>
        <dbReference type="SAM" id="MobiDB-lite"/>
    </source>
</evidence>
<name>A0A1I8BYW4_MELHA</name>
<reference evidence="4" key="1">
    <citation type="submission" date="2016-11" db="UniProtKB">
        <authorList>
            <consortium name="WormBaseParasite"/>
        </authorList>
    </citation>
    <scope>IDENTIFICATION</scope>
</reference>
<feature type="chain" id="PRO_5009316328" evidence="2">
    <location>
        <begin position="19"/>
        <end position="134"/>
    </location>
</feature>
<dbReference type="WBParaSite" id="MhA1_Contig773.frz3.gene22">
    <property type="protein sequence ID" value="MhA1_Contig773.frz3.gene22"/>
    <property type="gene ID" value="MhA1_Contig773.frz3.gene22"/>
</dbReference>
<organism evidence="3 4">
    <name type="scientific">Meloidogyne hapla</name>
    <name type="common">Root-knot nematode worm</name>
    <dbReference type="NCBI Taxonomy" id="6305"/>
    <lineage>
        <taxon>Eukaryota</taxon>
        <taxon>Metazoa</taxon>
        <taxon>Ecdysozoa</taxon>
        <taxon>Nematoda</taxon>
        <taxon>Chromadorea</taxon>
        <taxon>Rhabditida</taxon>
        <taxon>Tylenchina</taxon>
        <taxon>Tylenchomorpha</taxon>
        <taxon>Tylenchoidea</taxon>
        <taxon>Meloidogynidae</taxon>
        <taxon>Meloidogyninae</taxon>
        <taxon>Meloidogyne</taxon>
    </lineage>
</organism>
<keyword evidence="2" id="KW-0732">Signal</keyword>
<evidence type="ECO:0000313" key="4">
    <source>
        <dbReference type="WBParaSite" id="MhA1_Contig773.frz3.gene22"/>
    </source>
</evidence>
<keyword evidence="3" id="KW-1185">Reference proteome</keyword>
<evidence type="ECO:0000313" key="3">
    <source>
        <dbReference type="Proteomes" id="UP000095281"/>
    </source>
</evidence>
<proteinExistence type="predicted"/>
<sequence length="134" mass="15230">MFIVKIIFVSTFLISLNADNIPDEIKQQPPLVLAEVNPNDDEIQEDLEFDFVPAEEIVNHPQQTQNDFVIEIGGGIRGQRRGRAHQQQEENVEATSTTIDQGPQQQQEEEDHGNTSVTIERIRAHRNNNCCIIL</sequence>